<reference evidence="1 2" key="1">
    <citation type="submission" date="2023-02" db="EMBL/GenBank/DDBJ databases">
        <title>Oceanobacillus kimchii IFOP_LL358 isolated form Alexandrium catenella lab strain.</title>
        <authorList>
            <person name="Gajardo G."/>
            <person name="Ueki S."/>
            <person name="Maruyama F."/>
        </authorList>
    </citation>
    <scope>NUCLEOTIDE SEQUENCE [LARGE SCALE GENOMIC DNA]</scope>
    <source>
        <strain evidence="1 2">IFOP_LL358</strain>
    </source>
</reference>
<dbReference type="Proteomes" id="UP001275436">
    <property type="component" value="Unassembled WGS sequence"/>
</dbReference>
<organism evidence="1 2">
    <name type="scientific">Oceanobacillus kimchii</name>
    <dbReference type="NCBI Taxonomy" id="746691"/>
    <lineage>
        <taxon>Bacteria</taxon>
        <taxon>Bacillati</taxon>
        <taxon>Bacillota</taxon>
        <taxon>Bacilli</taxon>
        <taxon>Bacillales</taxon>
        <taxon>Bacillaceae</taxon>
        <taxon>Oceanobacillus</taxon>
    </lineage>
</organism>
<sequence length="78" mass="9381">MSNIKNNNLKMFDIVVHQPTGFIFKFFQYEDDKTCSVMDELELMYSFPINSIKEGSRKDMDVYEENTAKKFQHLRKYL</sequence>
<evidence type="ECO:0000313" key="2">
    <source>
        <dbReference type="Proteomes" id="UP001275436"/>
    </source>
</evidence>
<gene>
    <name evidence="1" type="ORF">MACH08_40450</name>
</gene>
<keyword evidence="2" id="KW-1185">Reference proteome</keyword>
<accession>A0ABQ5TQT2</accession>
<evidence type="ECO:0000313" key="1">
    <source>
        <dbReference type="EMBL" id="GLO68261.1"/>
    </source>
</evidence>
<dbReference type="EMBL" id="BSKO01000002">
    <property type="protein sequence ID" value="GLO68261.1"/>
    <property type="molecule type" value="Genomic_DNA"/>
</dbReference>
<name>A0ABQ5TQT2_9BACI</name>
<dbReference type="RefSeq" id="WP_317958510.1">
    <property type="nucleotide sequence ID" value="NZ_BSKO01000002.1"/>
</dbReference>
<protein>
    <submittedName>
        <fullName evidence="1">Uncharacterized protein</fullName>
    </submittedName>
</protein>
<proteinExistence type="predicted"/>
<comment type="caution">
    <text evidence="1">The sequence shown here is derived from an EMBL/GenBank/DDBJ whole genome shotgun (WGS) entry which is preliminary data.</text>
</comment>